<comment type="caution">
    <text evidence="1">The sequence shown here is derived from an EMBL/GenBank/DDBJ whole genome shotgun (WGS) entry which is preliminary data.</text>
</comment>
<evidence type="ECO:0000313" key="2">
    <source>
        <dbReference type="Proteomes" id="UP001501627"/>
    </source>
</evidence>
<evidence type="ECO:0000313" key="1">
    <source>
        <dbReference type="EMBL" id="GAA4000820.1"/>
    </source>
</evidence>
<protein>
    <submittedName>
        <fullName evidence="1">Uncharacterized protein</fullName>
    </submittedName>
</protein>
<accession>A0ABP7RQS0</accession>
<sequence>MRAPNFEGERSGVSGYGVAQFSEEKLKNIWELIPARWKSHETRDLRGQTDAYRLILGIAQGLSYCDAAGKVTAAGNSVAQDMEAIGNAAVALMRAIQRADKAARVSIDCEAVLRTPPLVGPETKLLSVEGQFSVNWFQALRARGHLEHALAIADSVPQDRGTRSFLAALWALADDVSNVVADLQKDVATGTNIRPDRINAQRMAREFTVHAGAELRRPLPISPWVAEVFALAASERNVKVGKALALREIRTYAARYADHMKRLA</sequence>
<dbReference type="EMBL" id="BAABBP010000026">
    <property type="protein sequence ID" value="GAA4000820.1"/>
    <property type="molecule type" value="Genomic_DNA"/>
</dbReference>
<reference evidence="2" key="1">
    <citation type="journal article" date="2019" name="Int. J. Syst. Evol. Microbiol.">
        <title>The Global Catalogue of Microorganisms (GCM) 10K type strain sequencing project: providing services to taxonomists for standard genome sequencing and annotation.</title>
        <authorList>
            <consortium name="The Broad Institute Genomics Platform"/>
            <consortium name="The Broad Institute Genome Sequencing Center for Infectious Disease"/>
            <person name="Wu L."/>
            <person name="Ma J."/>
        </authorList>
    </citation>
    <scope>NUCLEOTIDE SEQUENCE [LARGE SCALE GENOMIC DNA]</scope>
    <source>
        <strain evidence="2">JCM 17561</strain>
    </source>
</reference>
<organism evidence="1 2">
    <name type="scientific">Comamonas faecalis</name>
    <dbReference type="NCBI Taxonomy" id="1387849"/>
    <lineage>
        <taxon>Bacteria</taxon>
        <taxon>Pseudomonadati</taxon>
        <taxon>Pseudomonadota</taxon>
        <taxon>Betaproteobacteria</taxon>
        <taxon>Burkholderiales</taxon>
        <taxon>Comamonadaceae</taxon>
        <taxon>Comamonas</taxon>
    </lineage>
</organism>
<gene>
    <name evidence="1" type="ORF">GCM10022279_25860</name>
</gene>
<proteinExistence type="predicted"/>
<keyword evidence="2" id="KW-1185">Reference proteome</keyword>
<name>A0ABP7RQS0_9BURK</name>
<dbReference type="RefSeq" id="WP_344869781.1">
    <property type="nucleotide sequence ID" value="NZ_BAABBP010000026.1"/>
</dbReference>
<dbReference type="Proteomes" id="UP001501627">
    <property type="component" value="Unassembled WGS sequence"/>
</dbReference>